<comment type="caution">
    <text evidence="1">The sequence shown here is derived from an EMBL/GenBank/DDBJ whole genome shotgun (WGS) entry which is preliminary data.</text>
</comment>
<dbReference type="Proteomes" id="UP001303899">
    <property type="component" value="Unassembled WGS sequence"/>
</dbReference>
<accession>A0ABU5S2E1</accession>
<evidence type="ECO:0000313" key="1">
    <source>
        <dbReference type="EMBL" id="MEA5402600.1"/>
    </source>
</evidence>
<name>A0ABU5S2E1_9BACT</name>
<gene>
    <name evidence="1" type="ORF">VB776_06725</name>
</gene>
<dbReference type="EMBL" id="JAYGIL010000006">
    <property type="protein sequence ID" value="MEA5402600.1"/>
    <property type="molecule type" value="Genomic_DNA"/>
</dbReference>
<reference evidence="1 2" key="1">
    <citation type="submission" date="2023-12" db="EMBL/GenBank/DDBJ databases">
        <title>Novel species of the genus Arcicella isolated from rivers.</title>
        <authorList>
            <person name="Lu H."/>
        </authorList>
    </citation>
    <scope>NUCLEOTIDE SEQUENCE [LARGE SCALE GENOMIC DNA]</scope>
    <source>
        <strain evidence="1 2">DC2W</strain>
    </source>
</reference>
<organism evidence="1 2">
    <name type="scientific">Arcicella gelida</name>
    <dbReference type="NCBI Taxonomy" id="2984195"/>
    <lineage>
        <taxon>Bacteria</taxon>
        <taxon>Pseudomonadati</taxon>
        <taxon>Bacteroidota</taxon>
        <taxon>Cytophagia</taxon>
        <taxon>Cytophagales</taxon>
        <taxon>Flectobacillaceae</taxon>
        <taxon>Arcicella</taxon>
    </lineage>
</organism>
<protein>
    <recommendedName>
        <fullName evidence="3">SinR family protein</fullName>
    </recommendedName>
</protein>
<sequence length="120" mass="14034">MNLEVHQTLSTRKVTRWKKPYIKRKKNNRYMKKSYLIGYDLNKSGQDYTTLIDEIKKLGTWWHCLDSTFIIKSSSTAVTIKDHLKKYIDSNDELLVVALTGEAAWTGFNSECSEWLINNL</sequence>
<evidence type="ECO:0008006" key="3">
    <source>
        <dbReference type="Google" id="ProtNLM"/>
    </source>
</evidence>
<keyword evidence="2" id="KW-1185">Reference proteome</keyword>
<proteinExistence type="predicted"/>
<dbReference type="RefSeq" id="WP_323327298.1">
    <property type="nucleotide sequence ID" value="NZ_JAYGIL010000006.1"/>
</dbReference>
<evidence type="ECO:0000313" key="2">
    <source>
        <dbReference type="Proteomes" id="UP001303899"/>
    </source>
</evidence>